<dbReference type="InterPro" id="IPR001810">
    <property type="entry name" value="F-box_dom"/>
</dbReference>
<evidence type="ECO:0000313" key="3">
    <source>
        <dbReference type="Proteomes" id="UP000027120"/>
    </source>
</evidence>
<evidence type="ECO:0000259" key="1">
    <source>
        <dbReference type="PROSITE" id="PS50181"/>
    </source>
</evidence>
<dbReference type="InterPro" id="IPR017451">
    <property type="entry name" value="F-box-assoc_interact_dom"/>
</dbReference>
<dbReference type="SUPFAM" id="SSF50965">
    <property type="entry name" value="Galactose oxidase, central domain"/>
    <property type="match status" value="1"/>
</dbReference>
<dbReference type="PANTHER" id="PTHR31672">
    <property type="entry name" value="BNACNNG10540D PROTEIN"/>
    <property type="match status" value="1"/>
</dbReference>
<dbReference type="EMBL" id="KK784889">
    <property type="protein sequence ID" value="KDO71221.1"/>
    <property type="molecule type" value="Genomic_DNA"/>
</dbReference>
<dbReference type="Gene3D" id="1.20.1280.50">
    <property type="match status" value="1"/>
</dbReference>
<feature type="non-terminal residue" evidence="2">
    <location>
        <position position="1"/>
    </location>
</feature>
<dbReference type="Proteomes" id="UP000027120">
    <property type="component" value="Unassembled WGS sequence"/>
</dbReference>
<dbReference type="Pfam" id="PF07734">
    <property type="entry name" value="FBA_1"/>
    <property type="match status" value="1"/>
</dbReference>
<gene>
    <name evidence="2" type="ORF">CISIN_1g038747mg</name>
</gene>
<dbReference type="PROSITE" id="PS50181">
    <property type="entry name" value="FBOX"/>
    <property type="match status" value="1"/>
</dbReference>
<dbReference type="SMART" id="SM00256">
    <property type="entry name" value="FBOX"/>
    <property type="match status" value="1"/>
</dbReference>
<dbReference type="InterPro" id="IPR050796">
    <property type="entry name" value="SCF_F-box_component"/>
</dbReference>
<name>A0A067G768_CITSI</name>
<dbReference type="InterPro" id="IPR036047">
    <property type="entry name" value="F-box-like_dom_sf"/>
</dbReference>
<dbReference type="eggNOG" id="ENOG502S2XW">
    <property type="taxonomic scope" value="Eukaryota"/>
</dbReference>
<proteinExistence type="predicted"/>
<dbReference type="PaxDb" id="2711-XP_006467165.1"/>
<dbReference type="AlphaFoldDB" id="A0A067G768"/>
<protein>
    <recommendedName>
        <fullName evidence="1">F-box domain-containing protein</fullName>
    </recommendedName>
</protein>
<dbReference type="Pfam" id="PF00646">
    <property type="entry name" value="F-box"/>
    <property type="match status" value="1"/>
</dbReference>
<organism evidence="2 3">
    <name type="scientific">Citrus sinensis</name>
    <name type="common">Sweet orange</name>
    <name type="synonym">Citrus aurantium var. sinensis</name>
    <dbReference type="NCBI Taxonomy" id="2711"/>
    <lineage>
        <taxon>Eukaryota</taxon>
        <taxon>Viridiplantae</taxon>
        <taxon>Streptophyta</taxon>
        <taxon>Embryophyta</taxon>
        <taxon>Tracheophyta</taxon>
        <taxon>Spermatophyta</taxon>
        <taxon>Magnoliopsida</taxon>
        <taxon>eudicotyledons</taxon>
        <taxon>Gunneridae</taxon>
        <taxon>Pentapetalae</taxon>
        <taxon>rosids</taxon>
        <taxon>malvids</taxon>
        <taxon>Sapindales</taxon>
        <taxon>Rutaceae</taxon>
        <taxon>Aurantioideae</taxon>
        <taxon>Citrus</taxon>
    </lineage>
</organism>
<reference evidence="2 3" key="1">
    <citation type="submission" date="2014-04" db="EMBL/GenBank/DDBJ databases">
        <authorList>
            <consortium name="International Citrus Genome Consortium"/>
            <person name="Gmitter F."/>
            <person name="Chen C."/>
            <person name="Farmerie W."/>
            <person name="Harkins T."/>
            <person name="Desany B."/>
            <person name="Mohiuddin M."/>
            <person name="Kodira C."/>
            <person name="Borodovsky M."/>
            <person name="Lomsadze A."/>
            <person name="Burns P."/>
            <person name="Jenkins J."/>
            <person name="Prochnik S."/>
            <person name="Shu S."/>
            <person name="Chapman J."/>
            <person name="Pitluck S."/>
            <person name="Schmutz J."/>
            <person name="Rokhsar D."/>
        </authorList>
    </citation>
    <scope>NUCLEOTIDE SEQUENCE</scope>
</reference>
<dbReference type="CDD" id="cd22157">
    <property type="entry name" value="F-box_AtFBW1-like"/>
    <property type="match status" value="1"/>
</dbReference>
<accession>A0A067G768</accession>
<dbReference type="InterPro" id="IPR011043">
    <property type="entry name" value="Gal_Oxase/kelch_b-propeller"/>
</dbReference>
<dbReference type="STRING" id="2711.A0A067G768"/>
<dbReference type="NCBIfam" id="TIGR01640">
    <property type="entry name" value="F_box_assoc_1"/>
    <property type="match status" value="1"/>
</dbReference>
<dbReference type="SMR" id="A0A067G768"/>
<keyword evidence="3" id="KW-1185">Reference proteome</keyword>
<dbReference type="InterPro" id="IPR006527">
    <property type="entry name" value="F-box-assoc_dom_typ1"/>
</dbReference>
<feature type="domain" description="F-box" evidence="1">
    <location>
        <begin position="7"/>
        <end position="53"/>
    </location>
</feature>
<sequence length="401" mass="46583">SSALTDVDSSMLMPEDVRLEILSRLPVKSLMRLRCVCKSWYALIENPKFISKHLENFNDDNAYLIISYQVYDDAGHDNLTCLFKDKTLADISYENIHRPILRTLLGPYDGIFCLCDDSLIFLWNPATKECRTLPNYSNFLPTCATFLYENAIFGLDHTSGDYKVVFICELWNEQIEAPYEHSLVAIYTSTTDSWRVSKGNVEWIPYDFKSHFKSTNLNGVFYWLVSRDDGDHSNIMLSFHISDEEFREIERPRIPYSSHESLGLFNNSVSLLHFDKSSHYIDIWLMSDMNWIQQFAIGPFLGVMSPRGIWKNNAVLMESDNGTLLLYDLIVEEVRDLGRFTRGTLGTAILTYCYKESLVRLKRVEDDRLSDPFDIPWHIIEDNQLDITLFGRNSRFDIILN</sequence>
<dbReference type="PANTHER" id="PTHR31672:SF13">
    <property type="entry name" value="F-BOX PROTEIN CPR30-LIKE"/>
    <property type="match status" value="1"/>
</dbReference>
<evidence type="ECO:0000313" key="2">
    <source>
        <dbReference type="EMBL" id="KDO71221.1"/>
    </source>
</evidence>
<dbReference type="SUPFAM" id="SSF81383">
    <property type="entry name" value="F-box domain"/>
    <property type="match status" value="1"/>
</dbReference>